<dbReference type="InterPro" id="IPR004087">
    <property type="entry name" value="KH_dom"/>
</dbReference>
<gene>
    <name evidence="9 12" type="primary">pnp</name>
    <name evidence="12" type="ORF">ENS41_02555</name>
</gene>
<dbReference type="CDD" id="cd11364">
    <property type="entry name" value="RNase_PH_PNPase_2"/>
    <property type="match status" value="1"/>
</dbReference>
<dbReference type="InterPro" id="IPR003029">
    <property type="entry name" value="S1_domain"/>
</dbReference>
<dbReference type="PANTHER" id="PTHR11252">
    <property type="entry name" value="POLYRIBONUCLEOTIDE NUCLEOTIDYLTRANSFERASE"/>
    <property type="match status" value="1"/>
</dbReference>
<evidence type="ECO:0000256" key="5">
    <source>
        <dbReference type="ARBA" id="ARBA00022695"/>
    </source>
</evidence>
<dbReference type="GO" id="GO:0006402">
    <property type="term" value="P:mRNA catabolic process"/>
    <property type="evidence" value="ECO:0007669"/>
    <property type="project" value="UniProtKB-UniRule"/>
</dbReference>
<dbReference type="Pfam" id="PF01138">
    <property type="entry name" value="RNase_PH"/>
    <property type="match status" value="2"/>
</dbReference>
<comment type="similarity">
    <text evidence="2 9">Belongs to the polyribonucleotide nucleotidyltransferase family.</text>
</comment>
<evidence type="ECO:0000256" key="4">
    <source>
        <dbReference type="ARBA" id="ARBA00022679"/>
    </source>
</evidence>
<proteinExistence type="inferred from homology"/>
<keyword evidence="4 9" id="KW-0808">Transferase</keyword>
<dbReference type="InterPro" id="IPR036612">
    <property type="entry name" value="KH_dom_type_1_sf"/>
</dbReference>
<dbReference type="PROSITE" id="PS50084">
    <property type="entry name" value="KH_TYPE_1"/>
    <property type="match status" value="1"/>
</dbReference>
<dbReference type="InterPro" id="IPR015847">
    <property type="entry name" value="ExoRNase_PH_dom2"/>
</dbReference>
<dbReference type="Gene3D" id="3.30.1370.10">
    <property type="entry name" value="K Homology domain, type 1"/>
    <property type="match status" value="1"/>
</dbReference>
<dbReference type="NCBIfam" id="NF008805">
    <property type="entry name" value="PRK11824.1"/>
    <property type="match status" value="1"/>
</dbReference>
<dbReference type="Gene3D" id="3.30.230.70">
    <property type="entry name" value="GHMP Kinase, N-terminal domain"/>
    <property type="match status" value="2"/>
</dbReference>
<dbReference type="SUPFAM" id="SSF54791">
    <property type="entry name" value="Eukaryotic type KH-domain (KH-domain type I)"/>
    <property type="match status" value="1"/>
</dbReference>
<dbReference type="SMART" id="SM00322">
    <property type="entry name" value="KH"/>
    <property type="match status" value="1"/>
</dbReference>
<dbReference type="EC" id="2.7.7.8" evidence="9"/>
<dbReference type="GO" id="GO:0004654">
    <property type="term" value="F:polyribonucleotide nucleotidyltransferase activity"/>
    <property type="evidence" value="ECO:0007669"/>
    <property type="project" value="UniProtKB-UniRule"/>
</dbReference>
<comment type="subcellular location">
    <subcellularLocation>
        <location evidence="1 9">Cytoplasm</location>
    </subcellularLocation>
</comment>
<dbReference type="InterPro" id="IPR012162">
    <property type="entry name" value="PNPase"/>
</dbReference>
<dbReference type="InterPro" id="IPR004088">
    <property type="entry name" value="KH_dom_type_1"/>
</dbReference>
<dbReference type="HAMAP" id="MF_01595">
    <property type="entry name" value="PNPase"/>
    <property type="match status" value="1"/>
</dbReference>
<evidence type="ECO:0000256" key="1">
    <source>
        <dbReference type="ARBA" id="ARBA00004496"/>
    </source>
</evidence>
<comment type="catalytic activity">
    <reaction evidence="9">
        <text>RNA(n+1) + phosphate = RNA(n) + a ribonucleoside 5'-diphosphate</text>
        <dbReference type="Rhea" id="RHEA:22096"/>
        <dbReference type="Rhea" id="RHEA-COMP:14527"/>
        <dbReference type="Rhea" id="RHEA-COMP:17342"/>
        <dbReference type="ChEBI" id="CHEBI:43474"/>
        <dbReference type="ChEBI" id="CHEBI:57930"/>
        <dbReference type="ChEBI" id="CHEBI:140395"/>
        <dbReference type="EC" id="2.7.7.8"/>
    </reaction>
</comment>
<dbReference type="PROSITE" id="PS50126">
    <property type="entry name" value="S1"/>
    <property type="match status" value="1"/>
</dbReference>
<dbReference type="InterPro" id="IPR036456">
    <property type="entry name" value="PNPase_PH_RNA-bd_sf"/>
</dbReference>
<keyword evidence="3 9" id="KW-0963">Cytoplasm</keyword>
<dbReference type="GO" id="GO:0003723">
    <property type="term" value="F:RNA binding"/>
    <property type="evidence" value="ECO:0007669"/>
    <property type="project" value="UniProtKB-UniRule"/>
</dbReference>
<keyword evidence="8 9" id="KW-0694">RNA-binding</keyword>
<dbReference type="EMBL" id="DSUT01000043">
    <property type="protein sequence ID" value="HGK27818.1"/>
    <property type="molecule type" value="Genomic_DNA"/>
</dbReference>
<dbReference type="GO" id="GO:0006396">
    <property type="term" value="P:RNA processing"/>
    <property type="evidence" value="ECO:0007669"/>
    <property type="project" value="InterPro"/>
</dbReference>
<dbReference type="GO" id="GO:0000287">
    <property type="term" value="F:magnesium ion binding"/>
    <property type="evidence" value="ECO:0007669"/>
    <property type="project" value="UniProtKB-UniRule"/>
</dbReference>
<dbReference type="FunFam" id="3.30.230.70:FF:000002">
    <property type="entry name" value="Polyribonucleotide nucleotidyltransferase"/>
    <property type="match status" value="1"/>
</dbReference>
<organism evidence="12">
    <name type="scientific">candidate division WOR-3 bacterium</name>
    <dbReference type="NCBI Taxonomy" id="2052148"/>
    <lineage>
        <taxon>Bacteria</taxon>
        <taxon>Bacteria division WOR-3</taxon>
    </lineage>
</organism>
<dbReference type="Pfam" id="PF03725">
    <property type="entry name" value="RNase_PH_C"/>
    <property type="match status" value="1"/>
</dbReference>
<dbReference type="CDD" id="cd02393">
    <property type="entry name" value="KH-I_PNPase"/>
    <property type="match status" value="1"/>
</dbReference>
<dbReference type="FunFam" id="2.40.50.140:FF:000023">
    <property type="entry name" value="Polyribonucleotide nucleotidyltransferase"/>
    <property type="match status" value="1"/>
</dbReference>
<evidence type="ECO:0000313" key="12">
    <source>
        <dbReference type="EMBL" id="HGK27818.1"/>
    </source>
</evidence>
<evidence type="ECO:0000256" key="7">
    <source>
        <dbReference type="ARBA" id="ARBA00022842"/>
    </source>
</evidence>
<dbReference type="InterPro" id="IPR020568">
    <property type="entry name" value="Ribosomal_Su5_D2-typ_SF"/>
</dbReference>
<dbReference type="InterPro" id="IPR027408">
    <property type="entry name" value="PNPase/RNase_PH_dom_sf"/>
</dbReference>
<dbReference type="Gene3D" id="2.40.50.140">
    <property type="entry name" value="Nucleic acid-binding proteins"/>
    <property type="match status" value="1"/>
</dbReference>
<dbReference type="InterPro" id="IPR036345">
    <property type="entry name" value="ExoRNase_PH_dom2_sf"/>
</dbReference>
<dbReference type="SUPFAM" id="SSF50249">
    <property type="entry name" value="Nucleic acid-binding proteins"/>
    <property type="match status" value="1"/>
</dbReference>
<reference evidence="12" key="1">
    <citation type="journal article" date="2020" name="mSystems">
        <title>Genome- and Community-Level Interaction Insights into Carbon Utilization and Element Cycling Functions of Hydrothermarchaeota in Hydrothermal Sediment.</title>
        <authorList>
            <person name="Zhou Z."/>
            <person name="Liu Y."/>
            <person name="Xu W."/>
            <person name="Pan J."/>
            <person name="Luo Z.H."/>
            <person name="Li M."/>
        </authorList>
    </citation>
    <scope>NUCLEOTIDE SEQUENCE [LARGE SCALE GENOMIC DNA]</scope>
    <source>
        <strain evidence="12">SpSt-488</strain>
    </source>
</reference>
<dbReference type="Pfam" id="PF00575">
    <property type="entry name" value="S1"/>
    <property type="match status" value="1"/>
</dbReference>
<dbReference type="SUPFAM" id="SSF46915">
    <property type="entry name" value="Polynucleotide phosphorylase/guanosine pentaphosphate synthase (PNPase/GPSI), domain 3"/>
    <property type="match status" value="1"/>
</dbReference>
<feature type="compositionally biased region" description="Basic and acidic residues" evidence="10">
    <location>
        <begin position="695"/>
        <end position="712"/>
    </location>
</feature>
<evidence type="ECO:0000256" key="8">
    <source>
        <dbReference type="ARBA" id="ARBA00022884"/>
    </source>
</evidence>
<feature type="binding site" evidence="9">
    <location>
        <position position="496"/>
    </location>
    <ligand>
        <name>Mg(2+)</name>
        <dbReference type="ChEBI" id="CHEBI:18420"/>
    </ligand>
</feature>
<comment type="caution">
    <text evidence="12">The sequence shown here is derived from an EMBL/GenBank/DDBJ whole genome shotgun (WGS) entry which is preliminary data.</text>
</comment>
<evidence type="ECO:0000256" key="6">
    <source>
        <dbReference type="ARBA" id="ARBA00022723"/>
    </source>
</evidence>
<dbReference type="Pfam" id="PF03726">
    <property type="entry name" value="PNPase"/>
    <property type="match status" value="1"/>
</dbReference>
<sequence length="739" mass="81517">MHRVEKEVCGRTLSLEFGRVARQSDGGVLARYGDSVILASAVYKKEPLDHFQDFFPLTVDYRELAYAAGKIPGGFFKREGRPRDKETLTCRLIDRPIRPLFPPNFRSETQIVAFLLSTDLENESDLLGLIASSAALTISEIPFLGPIGACRVGKFGSEFVLNPSMAREAEADMWMIYVGIGDQVMTIAGQAREVSPEDIDRGWELALPVIRQTIELQEELRAAVGKPKISADAPLIPPELEAEVRASAAEEVRRANDIHDKLERGRARDEFARRLIAELAEKFPESEGPIRSVLDTMTGEDMRRRVLETGVRLDGRKADEVRPIECAVGVLPRTHGSALFTRGQTQSLAATTLGTKSDEQVIDDVELEMEEKKRFMLHYNFPPFSVGEVKFLRGPGRRDIGHGDLAERALMSLLPTEDEFPYTVRVVSDILESNGSSSMASVCAGSLSMMDAGVPVKAAAAGMAMGLITEGVIAEGAPYRIVTDILGDEDHYGYMDFKVAGTRKGITAIQLDLKLPGVPYKVLAEGIRQATEARLHVLDIMDATIARPRPEISRYAPRIVSLVIDKEKIGTVIGPGGKMIRKITEETGTTIDIEDDGTVTIAATNPDALQAAKEWVESLVAEVEVGRLYQGMVTRIMNFGAFVEILPGKEGLIHISQLGPERYGRVEDAVKVGDKVWVKVVEIDELGRVNLSRRKAMEERGEIPPSQDDGRAVRPPRRSGPPRGVDRDRHGRPPRRDRR</sequence>
<evidence type="ECO:0000256" key="2">
    <source>
        <dbReference type="ARBA" id="ARBA00007404"/>
    </source>
</evidence>
<evidence type="ECO:0000256" key="10">
    <source>
        <dbReference type="SAM" id="MobiDB-lite"/>
    </source>
</evidence>
<dbReference type="PANTHER" id="PTHR11252:SF0">
    <property type="entry name" value="POLYRIBONUCLEOTIDE NUCLEOTIDYLTRANSFERASE 1, MITOCHONDRIAL"/>
    <property type="match status" value="1"/>
</dbReference>
<evidence type="ECO:0000256" key="9">
    <source>
        <dbReference type="HAMAP-Rule" id="MF_01595"/>
    </source>
</evidence>
<dbReference type="GO" id="GO:0000175">
    <property type="term" value="F:3'-5'-RNA exonuclease activity"/>
    <property type="evidence" value="ECO:0007669"/>
    <property type="project" value="TreeGrafter"/>
</dbReference>
<dbReference type="InterPro" id="IPR012340">
    <property type="entry name" value="NA-bd_OB-fold"/>
</dbReference>
<dbReference type="FunFam" id="3.30.1370.10:FF:000001">
    <property type="entry name" value="Polyribonucleotide nucleotidyltransferase"/>
    <property type="match status" value="1"/>
</dbReference>
<comment type="function">
    <text evidence="9">Involved in mRNA degradation. Catalyzes the phosphorolysis of single-stranded polyribonucleotides processively in the 3'- to 5'-direction.</text>
</comment>
<dbReference type="Pfam" id="PF00013">
    <property type="entry name" value="KH_1"/>
    <property type="match status" value="1"/>
</dbReference>
<feature type="binding site" evidence="9">
    <location>
        <position position="490"/>
    </location>
    <ligand>
        <name>Mg(2+)</name>
        <dbReference type="ChEBI" id="CHEBI:18420"/>
    </ligand>
</feature>
<dbReference type="SMART" id="SM00316">
    <property type="entry name" value="S1"/>
    <property type="match status" value="1"/>
</dbReference>
<name>A0A7C4GFX6_UNCW3</name>
<evidence type="ECO:0000259" key="11">
    <source>
        <dbReference type="PROSITE" id="PS50126"/>
    </source>
</evidence>
<dbReference type="GO" id="GO:0005829">
    <property type="term" value="C:cytosol"/>
    <property type="evidence" value="ECO:0007669"/>
    <property type="project" value="TreeGrafter"/>
</dbReference>
<accession>A0A7C4GFX6</accession>
<dbReference type="SUPFAM" id="SSF54211">
    <property type="entry name" value="Ribosomal protein S5 domain 2-like"/>
    <property type="match status" value="2"/>
</dbReference>
<dbReference type="SUPFAM" id="SSF55666">
    <property type="entry name" value="Ribonuclease PH domain 2-like"/>
    <property type="match status" value="2"/>
</dbReference>
<feature type="region of interest" description="Disordered" evidence="10">
    <location>
        <begin position="695"/>
        <end position="739"/>
    </location>
</feature>
<dbReference type="FunFam" id="3.30.230.70:FF:000001">
    <property type="entry name" value="Polyribonucleotide nucleotidyltransferase"/>
    <property type="match status" value="1"/>
</dbReference>
<dbReference type="AlphaFoldDB" id="A0A7C4GFX6"/>
<evidence type="ECO:0000256" key="3">
    <source>
        <dbReference type="ARBA" id="ARBA00022490"/>
    </source>
</evidence>
<keyword evidence="6 9" id="KW-0479">Metal-binding</keyword>
<dbReference type="CDD" id="cd04472">
    <property type="entry name" value="S1_PNPase"/>
    <property type="match status" value="1"/>
</dbReference>
<dbReference type="InterPro" id="IPR001247">
    <property type="entry name" value="ExoRNase_PH_dom1"/>
</dbReference>
<keyword evidence="5 9" id="KW-0548">Nucleotidyltransferase</keyword>
<keyword evidence="7 9" id="KW-0460">Magnesium</keyword>
<feature type="domain" description="S1 motif" evidence="11">
    <location>
        <begin position="626"/>
        <end position="694"/>
    </location>
</feature>
<comment type="cofactor">
    <cofactor evidence="9">
        <name>Mg(2+)</name>
        <dbReference type="ChEBI" id="CHEBI:18420"/>
    </cofactor>
</comment>
<dbReference type="PIRSF" id="PIRSF005499">
    <property type="entry name" value="PNPase"/>
    <property type="match status" value="1"/>
</dbReference>
<protein>
    <recommendedName>
        <fullName evidence="9">Polyribonucleotide nucleotidyltransferase</fullName>
        <ecNumber evidence="9">2.7.7.8</ecNumber>
    </recommendedName>
    <alternativeName>
        <fullName evidence="9">Polynucleotide phosphorylase</fullName>
        <shortName evidence="9">PNPase</shortName>
    </alternativeName>
</protein>
<dbReference type="InterPro" id="IPR015848">
    <property type="entry name" value="PNPase_PH_RNA-bd_bac/org-type"/>
</dbReference>
<dbReference type="NCBIfam" id="TIGR03591">
    <property type="entry name" value="polynuc_phos"/>
    <property type="match status" value="1"/>
</dbReference>